<keyword evidence="3" id="KW-1185">Reference proteome</keyword>
<feature type="transmembrane region" description="Helical" evidence="1">
    <location>
        <begin position="55"/>
        <end position="75"/>
    </location>
</feature>
<dbReference type="InterPro" id="IPR036259">
    <property type="entry name" value="MFS_trans_sf"/>
</dbReference>
<dbReference type="RefSeq" id="WP_188429680.1">
    <property type="nucleotide sequence ID" value="NZ_BMEX01000002.1"/>
</dbReference>
<reference evidence="3" key="1">
    <citation type="journal article" date="2019" name="Int. J. Syst. Evol. Microbiol.">
        <title>The Global Catalogue of Microorganisms (GCM) 10K type strain sequencing project: providing services to taxonomists for standard genome sequencing and annotation.</title>
        <authorList>
            <consortium name="The Broad Institute Genomics Platform"/>
            <consortium name="The Broad Institute Genome Sequencing Center for Infectious Disease"/>
            <person name="Wu L."/>
            <person name="Ma J."/>
        </authorList>
    </citation>
    <scope>NUCLEOTIDE SEQUENCE [LARGE SCALE GENOMIC DNA]</scope>
    <source>
        <strain evidence="3">CGMCC 1.12404</strain>
    </source>
</reference>
<sequence>MEDQVKPERKGRARWGMLGLAMAVQAGATLVTYGIGPLSAIWQQEFGWPHTQADLLMSAVQLGPLLSMIWVGRMLDRHGERGLAMGIRQTGIPIGGAVAVSCCRCCQGHSVGRRRWGFSHRFPFCAGSCF</sequence>
<evidence type="ECO:0008006" key="4">
    <source>
        <dbReference type="Google" id="ProtNLM"/>
    </source>
</evidence>
<comment type="caution">
    <text evidence="2">The sequence shown here is derived from an EMBL/GenBank/DDBJ whole genome shotgun (WGS) entry which is preliminary data.</text>
</comment>
<feature type="transmembrane region" description="Helical" evidence="1">
    <location>
        <begin position="15"/>
        <end position="35"/>
    </location>
</feature>
<organism evidence="2 3">
    <name type="scientific">Kroppenstedtia guangzhouensis</name>
    <dbReference type="NCBI Taxonomy" id="1274356"/>
    <lineage>
        <taxon>Bacteria</taxon>
        <taxon>Bacillati</taxon>
        <taxon>Bacillota</taxon>
        <taxon>Bacilli</taxon>
        <taxon>Bacillales</taxon>
        <taxon>Thermoactinomycetaceae</taxon>
        <taxon>Kroppenstedtia</taxon>
    </lineage>
</organism>
<proteinExistence type="predicted"/>
<dbReference type="PANTHER" id="PTHR23527:SF1">
    <property type="entry name" value="BLL3282 PROTEIN"/>
    <property type="match status" value="1"/>
</dbReference>
<dbReference type="Proteomes" id="UP000617979">
    <property type="component" value="Unassembled WGS sequence"/>
</dbReference>
<gene>
    <name evidence="2" type="ORF">GCM10007416_05770</name>
</gene>
<keyword evidence="1" id="KW-1133">Transmembrane helix</keyword>
<dbReference type="SUPFAM" id="SSF103473">
    <property type="entry name" value="MFS general substrate transporter"/>
    <property type="match status" value="1"/>
</dbReference>
<keyword evidence="1" id="KW-0472">Membrane</keyword>
<dbReference type="PANTHER" id="PTHR23527">
    <property type="entry name" value="BLL3282 PROTEIN"/>
    <property type="match status" value="1"/>
</dbReference>
<accession>A0ABQ1G1T4</accession>
<evidence type="ECO:0000313" key="3">
    <source>
        <dbReference type="Proteomes" id="UP000617979"/>
    </source>
</evidence>
<protein>
    <recommendedName>
        <fullName evidence="4">Major Facilitator Superfamily protein</fullName>
    </recommendedName>
</protein>
<dbReference type="EMBL" id="BMEX01000002">
    <property type="protein sequence ID" value="GGA35768.1"/>
    <property type="molecule type" value="Genomic_DNA"/>
</dbReference>
<keyword evidence="1" id="KW-0812">Transmembrane</keyword>
<dbReference type="InterPro" id="IPR052952">
    <property type="entry name" value="MFS-Transporter"/>
</dbReference>
<evidence type="ECO:0000256" key="1">
    <source>
        <dbReference type="SAM" id="Phobius"/>
    </source>
</evidence>
<evidence type="ECO:0000313" key="2">
    <source>
        <dbReference type="EMBL" id="GGA35768.1"/>
    </source>
</evidence>
<dbReference type="Gene3D" id="1.20.1250.20">
    <property type="entry name" value="MFS general substrate transporter like domains"/>
    <property type="match status" value="1"/>
</dbReference>
<name>A0ABQ1G1T4_9BACL</name>